<evidence type="ECO:0000313" key="7">
    <source>
        <dbReference type="EMBL" id="EDQ90192.1"/>
    </source>
</evidence>
<feature type="compositionally biased region" description="Basic and acidic residues" evidence="6">
    <location>
        <begin position="92"/>
        <end position="104"/>
    </location>
</feature>
<keyword evidence="4" id="KW-0175">Coiled coil</keyword>
<keyword evidence="3" id="KW-0690">Ribosome biogenesis</keyword>
<dbReference type="AlphaFoldDB" id="A9UXB9"/>
<accession>A9UXB9</accession>
<evidence type="ECO:0000256" key="2">
    <source>
        <dbReference type="ARBA" id="ARBA00007336"/>
    </source>
</evidence>
<evidence type="ECO:0000256" key="4">
    <source>
        <dbReference type="ARBA" id="ARBA00023054"/>
    </source>
</evidence>
<dbReference type="GO" id="GO:0034399">
    <property type="term" value="C:nuclear periphery"/>
    <property type="evidence" value="ECO:0000318"/>
    <property type="project" value="GO_Central"/>
</dbReference>
<dbReference type="EMBL" id="CH991548">
    <property type="protein sequence ID" value="EDQ90192.1"/>
    <property type="molecule type" value="Genomic_DNA"/>
</dbReference>
<evidence type="ECO:0000256" key="1">
    <source>
        <dbReference type="ARBA" id="ARBA00004604"/>
    </source>
</evidence>
<feature type="compositionally biased region" description="Basic residues" evidence="6">
    <location>
        <begin position="193"/>
        <end position="213"/>
    </location>
</feature>
<sequence>LDPNDDFKREDAFYMQAFRAAEEAEKLLKKHGIAKTRPADYFAETAKSDDHMERVRQKLLNDQASAEASERAKKQREIKKYGKQVQKEVLAKRQAEKKAAIESVKRRRKGVQQQLRATDDALDFDVDTFHTERDDQQPHQKSAKRAKKDAKFGFGGKKRMARKNTAESAASGKGFSQRANKKPFAGTPGARPGTRKPAKRPGKAARQKSKGRS</sequence>
<feature type="compositionally biased region" description="Basic and acidic residues" evidence="6">
    <location>
        <begin position="127"/>
        <end position="138"/>
    </location>
</feature>
<gene>
    <name evidence="7" type="ORF">MONBRDRAFT_16531</name>
</gene>
<evidence type="ECO:0000256" key="6">
    <source>
        <dbReference type="SAM" id="MobiDB-lite"/>
    </source>
</evidence>
<dbReference type="RefSeq" id="XP_001744959.1">
    <property type="nucleotide sequence ID" value="XM_001744907.1"/>
</dbReference>
<dbReference type="STRING" id="81824.A9UXB9"/>
<feature type="non-terminal residue" evidence="7">
    <location>
        <position position="1"/>
    </location>
</feature>
<name>A9UXB9_MONBE</name>
<comment type="subcellular location">
    <subcellularLocation>
        <location evidence="1">Nucleus</location>
        <location evidence="1">Nucleolus</location>
    </subcellularLocation>
</comment>
<proteinExistence type="inferred from homology"/>
<dbReference type="Pfam" id="PF05890">
    <property type="entry name" value="Ebp2"/>
    <property type="match status" value="1"/>
</dbReference>
<dbReference type="eggNOG" id="KOG3080">
    <property type="taxonomic scope" value="Eukaryota"/>
</dbReference>
<dbReference type="PANTHER" id="PTHR13028:SF0">
    <property type="entry name" value="RRNA-PROCESSING PROTEIN EBP2-RELATED"/>
    <property type="match status" value="1"/>
</dbReference>
<dbReference type="InParanoid" id="A9UXB9"/>
<dbReference type="GO" id="GO:0006364">
    <property type="term" value="P:rRNA processing"/>
    <property type="evidence" value="ECO:0000318"/>
    <property type="project" value="GO_Central"/>
</dbReference>
<dbReference type="KEGG" id="mbr:MONBRDRAFT_16531"/>
<evidence type="ECO:0000256" key="3">
    <source>
        <dbReference type="ARBA" id="ARBA00022517"/>
    </source>
</evidence>
<dbReference type="GeneID" id="5890078"/>
<dbReference type="OMA" id="RETMFHR"/>
<comment type="similarity">
    <text evidence="2">Belongs to the EBP2 family.</text>
</comment>
<dbReference type="InterPro" id="IPR008610">
    <property type="entry name" value="Ebp2"/>
</dbReference>
<organism evidence="7 8">
    <name type="scientific">Monosiga brevicollis</name>
    <name type="common">Choanoflagellate</name>
    <dbReference type="NCBI Taxonomy" id="81824"/>
    <lineage>
        <taxon>Eukaryota</taxon>
        <taxon>Choanoflagellata</taxon>
        <taxon>Craspedida</taxon>
        <taxon>Salpingoecidae</taxon>
        <taxon>Monosiga</taxon>
    </lineage>
</organism>
<dbReference type="FunCoup" id="A9UXB9">
    <property type="interactions" value="817"/>
</dbReference>
<keyword evidence="8" id="KW-1185">Reference proteome</keyword>
<dbReference type="GO" id="GO:0042273">
    <property type="term" value="P:ribosomal large subunit biogenesis"/>
    <property type="evidence" value="ECO:0000318"/>
    <property type="project" value="GO_Central"/>
</dbReference>
<dbReference type="PANTHER" id="PTHR13028">
    <property type="entry name" value="RRNA PROCESSING PROTEIN EBNA1-BINDING PROTEIN-RELATED"/>
    <property type="match status" value="1"/>
</dbReference>
<keyword evidence="5" id="KW-0539">Nucleus</keyword>
<dbReference type="GO" id="GO:0030687">
    <property type="term" value="C:preribosome, large subunit precursor"/>
    <property type="evidence" value="ECO:0000318"/>
    <property type="project" value="GO_Central"/>
</dbReference>
<dbReference type="Proteomes" id="UP000001357">
    <property type="component" value="Unassembled WGS sequence"/>
</dbReference>
<dbReference type="GO" id="GO:0005730">
    <property type="term" value="C:nucleolus"/>
    <property type="evidence" value="ECO:0000318"/>
    <property type="project" value="GO_Central"/>
</dbReference>
<protein>
    <recommendedName>
        <fullName evidence="9">Eukaryotic rRNA processing</fullName>
    </recommendedName>
</protein>
<evidence type="ECO:0008006" key="9">
    <source>
        <dbReference type="Google" id="ProtNLM"/>
    </source>
</evidence>
<reference evidence="7 8" key="1">
    <citation type="journal article" date="2008" name="Nature">
        <title>The genome of the choanoflagellate Monosiga brevicollis and the origin of metazoans.</title>
        <authorList>
            <consortium name="JGI Sequencing"/>
            <person name="King N."/>
            <person name="Westbrook M.J."/>
            <person name="Young S.L."/>
            <person name="Kuo A."/>
            <person name="Abedin M."/>
            <person name="Chapman J."/>
            <person name="Fairclough S."/>
            <person name="Hellsten U."/>
            <person name="Isogai Y."/>
            <person name="Letunic I."/>
            <person name="Marr M."/>
            <person name="Pincus D."/>
            <person name="Putnam N."/>
            <person name="Rokas A."/>
            <person name="Wright K.J."/>
            <person name="Zuzow R."/>
            <person name="Dirks W."/>
            <person name="Good M."/>
            <person name="Goodstein D."/>
            <person name="Lemons D."/>
            <person name="Li W."/>
            <person name="Lyons J.B."/>
            <person name="Morris A."/>
            <person name="Nichols S."/>
            <person name="Richter D.J."/>
            <person name="Salamov A."/>
            <person name="Bork P."/>
            <person name="Lim W.A."/>
            <person name="Manning G."/>
            <person name="Miller W.T."/>
            <person name="McGinnis W."/>
            <person name="Shapiro H."/>
            <person name="Tjian R."/>
            <person name="Grigoriev I.V."/>
            <person name="Rokhsar D."/>
        </authorList>
    </citation>
    <scope>NUCLEOTIDE SEQUENCE [LARGE SCALE GENOMIC DNA]</scope>
    <source>
        <strain evidence="8">MX1 / ATCC 50154</strain>
    </source>
</reference>
<evidence type="ECO:0000313" key="8">
    <source>
        <dbReference type="Proteomes" id="UP000001357"/>
    </source>
</evidence>
<evidence type="ECO:0000256" key="5">
    <source>
        <dbReference type="ARBA" id="ARBA00023242"/>
    </source>
</evidence>
<feature type="region of interest" description="Disordered" evidence="6">
    <location>
        <begin position="92"/>
        <end position="213"/>
    </location>
</feature>